<name>A0A1X2HHH1_SYNRA</name>
<dbReference type="PANTHER" id="PTHR45718:SF4">
    <property type="entry name" value="TRANSCRIPTIONAL ACTIVATOR CUBITUS INTERRUPTUS"/>
    <property type="match status" value="1"/>
</dbReference>
<dbReference type="Pfam" id="PF23561">
    <property type="entry name" value="zf-C2H2_15"/>
    <property type="match status" value="1"/>
</dbReference>
<dbReference type="STRING" id="13706.A0A1X2HHH1"/>
<protein>
    <recommendedName>
        <fullName evidence="9">C2H2-type domain-containing protein</fullName>
    </recommendedName>
</protein>
<feature type="region of interest" description="Disordered" evidence="8">
    <location>
        <begin position="43"/>
        <end position="66"/>
    </location>
</feature>
<dbReference type="OrthoDB" id="654211at2759"/>
<keyword evidence="4 7" id="KW-0863">Zinc-finger</keyword>
<dbReference type="FunFam" id="3.30.160.60:FF:000072">
    <property type="entry name" value="zinc finger protein 143 isoform X1"/>
    <property type="match status" value="1"/>
</dbReference>
<dbReference type="InterPro" id="IPR036236">
    <property type="entry name" value="Znf_C2H2_sf"/>
</dbReference>
<dbReference type="InterPro" id="IPR013087">
    <property type="entry name" value="Znf_C2H2_type"/>
</dbReference>
<keyword evidence="2" id="KW-0479">Metal-binding</keyword>
<evidence type="ECO:0000256" key="3">
    <source>
        <dbReference type="ARBA" id="ARBA00022737"/>
    </source>
</evidence>
<feature type="compositionally biased region" description="Basic residues" evidence="8">
    <location>
        <begin position="370"/>
        <end position="390"/>
    </location>
</feature>
<evidence type="ECO:0000256" key="8">
    <source>
        <dbReference type="SAM" id="MobiDB-lite"/>
    </source>
</evidence>
<proteinExistence type="predicted"/>
<keyword evidence="5" id="KW-0862">Zinc</keyword>
<dbReference type="GO" id="GO:0000978">
    <property type="term" value="F:RNA polymerase II cis-regulatory region sequence-specific DNA binding"/>
    <property type="evidence" value="ECO:0007669"/>
    <property type="project" value="TreeGrafter"/>
</dbReference>
<dbReference type="GO" id="GO:0005634">
    <property type="term" value="C:nucleus"/>
    <property type="evidence" value="ECO:0007669"/>
    <property type="project" value="UniProtKB-SubCell"/>
</dbReference>
<accession>A0A1X2HHH1</accession>
<evidence type="ECO:0000256" key="2">
    <source>
        <dbReference type="ARBA" id="ARBA00022723"/>
    </source>
</evidence>
<feature type="region of interest" description="Disordered" evidence="8">
    <location>
        <begin position="370"/>
        <end position="435"/>
    </location>
</feature>
<dbReference type="PROSITE" id="PS50157">
    <property type="entry name" value="ZINC_FINGER_C2H2_2"/>
    <property type="match status" value="3"/>
</dbReference>
<dbReference type="InterPro" id="IPR056436">
    <property type="entry name" value="Znf-C2H2_ZIC1-5/GLI1-3-like"/>
</dbReference>
<dbReference type="EMBL" id="MCGN01000003">
    <property type="protein sequence ID" value="ORY98479.1"/>
    <property type="molecule type" value="Genomic_DNA"/>
</dbReference>
<feature type="domain" description="C2H2-type" evidence="9">
    <location>
        <begin position="321"/>
        <end position="350"/>
    </location>
</feature>
<organism evidence="10 11">
    <name type="scientific">Syncephalastrum racemosum</name>
    <name type="common">Filamentous fungus</name>
    <dbReference type="NCBI Taxonomy" id="13706"/>
    <lineage>
        <taxon>Eukaryota</taxon>
        <taxon>Fungi</taxon>
        <taxon>Fungi incertae sedis</taxon>
        <taxon>Mucoromycota</taxon>
        <taxon>Mucoromycotina</taxon>
        <taxon>Mucoromycetes</taxon>
        <taxon>Mucorales</taxon>
        <taxon>Syncephalastraceae</taxon>
        <taxon>Syncephalastrum</taxon>
    </lineage>
</organism>
<feature type="compositionally biased region" description="Low complexity" evidence="8">
    <location>
        <begin position="391"/>
        <end position="402"/>
    </location>
</feature>
<sequence length="435" mass="49115">MSCSPVFNQHGFPDSEVPPSCVSDIMPNNSFWPYLPNGTPAVDTSTLSEGASSMGIRTPDFLPTTPEHQTRAYYDYNQHNNTTSIVNNPRNGYDPALLPMVNSSISATPAYISPAITPKDDWATMTAEQHHYTYAYPQQHPQAAQEHILIPSPSIVPSQPMLYTPSRSQNMVFENLSRSELIDRVVQLERERYTPPGTTANPAAEMTTAAIPTALTTAPFSYPVNSPSDEIHGSPLLMTGLEQEDEYQDDVKQVHICRWADCDLQTSSLSSLIEHIGRDHIGSGKPSYLCEWAECPRANKPFLKRHKMHNHMRTHTGERPFVCSVPDCLKRFSRLDSLNTHIKTHSNVRPFACTIPGCDKAYFHSRSLRKHIKSHQQPRPKQRRGRRRHQAQQQQELLSPQPMAVAPDGDKAPTQPAEISQQQQEEQQQPCFYYY</sequence>
<evidence type="ECO:0000313" key="11">
    <source>
        <dbReference type="Proteomes" id="UP000242180"/>
    </source>
</evidence>
<dbReference type="SMART" id="SM00355">
    <property type="entry name" value="ZnF_C2H2"/>
    <property type="match status" value="4"/>
</dbReference>
<feature type="domain" description="C2H2-type" evidence="9">
    <location>
        <begin position="293"/>
        <end position="320"/>
    </location>
</feature>
<dbReference type="Gene3D" id="3.30.160.60">
    <property type="entry name" value="Classic Zinc Finger"/>
    <property type="match status" value="4"/>
</dbReference>
<dbReference type="SUPFAM" id="SSF57667">
    <property type="entry name" value="beta-beta-alpha zinc fingers"/>
    <property type="match status" value="3"/>
</dbReference>
<comment type="subcellular location">
    <subcellularLocation>
        <location evidence="1">Nucleus</location>
    </subcellularLocation>
</comment>
<comment type="caution">
    <text evidence="10">The sequence shown here is derived from an EMBL/GenBank/DDBJ whole genome shotgun (WGS) entry which is preliminary data.</text>
</comment>
<keyword evidence="3" id="KW-0677">Repeat</keyword>
<evidence type="ECO:0000259" key="9">
    <source>
        <dbReference type="PROSITE" id="PS50157"/>
    </source>
</evidence>
<dbReference type="FunCoup" id="A0A1X2HHH1">
    <property type="interactions" value="190"/>
</dbReference>
<dbReference type="InParanoid" id="A0A1X2HHH1"/>
<dbReference type="Proteomes" id="UP000242180">
    <property type="component" value="Unassembled WGS sequence"/>
</dbReference>
<dbReference type="OMA" id="HESMMAN"/>
<evidence type="ECO:0000256" key="7">
    <source>
        <dbReference type="PROSITE-ProRule" id="PRU00042"/>
    </source>
</evidence>
<gene>
    <name evidence="10" type="ORF">BCR43DRAFT_487603</name>
</gene>
<dbReference type="GO" id="GO:0000981">
    <property type="term" value="F:DNA-binding transcription factor activity, RNA polymerase II-specific"/>
    <property type="evidence" value="ECO:0007669"/>
    <property type="project" value="UniProtKB-ARBA"/>
</dbReference>
<dbReference type="PROSITE" id="PS00028">
    <property type="entry name" value="ZINC_FINGER_C2H2_1"/>
    <property type="match status" value="2"/>
</dbReference>
<evidence type="ECO:0000313" key="10">
    <source>
        <dbReference type="EMBL" id="ORY98479.1"/>
    </source>
</evidence>
<dbReference type="PANTHER" id="PTHR45718">
    <property type="entry name" value="TRANSCRIPTIONAL ACTIVATOR CUBITUS INTERRUPTUS"/>
    <property type="match status" value="1"/>
</dbReference>
<keyword evidence="6" id="KW-0539">Nucleus</keyword>
<evidence type="ECO:0000256" key="1">
    <source>
        <dbReference type="ARBA" id="ARBA00004123"/>
    </source>
</evidence>
<dbReference type="AlphaFoldDB" id="A0A1X2HHH1"/>
<reference evidence="10 11" key="1">
    <citation type="submission" date="2016-07" db="EMBL/GenBank/DDBJ databases">
        <title>Pervasive Adenine N6-methylation of Active Genes in Fungi.</title>
        <authorList>
            <consortium name="DOE Joint Genome Institute"/>
            <person name="Mondo S.J."/>
            <person name="Dannebaum R.O."/>
            <person name="Kuo R.C."/>
            <person name="Labutti K."/>
            <person name="Haridas S."/>
            <person name="Kuo A."/>
            <person name="Salamov A."/>
            <person name="Ahrendt S.R."/>
            <person name="Lipzen A."/>
            <person name="Sullivan W."/>
            <person name="Andreopoulos W.B."/>
            <person name="Clum A."/>
            <person name="Lindquist E."/>
            <person name="Daum C."/>
            <person name="Ramamoorthy G.K."/>
            <person name="Gryganskyi A."/>
            <person name="Culley D."/>
            <person name="Magnuson J.K."/>
            <person name="James T.Y."/>
            <person name="O'Malley M.A."/>
            <person name="Stajich J.E."/>
            <person name="Spatafora J.W."/>
            <person name="Visel A."/>
            <person name="Grigoriev I.V."/>
        </authorList>
    </citation>
    <scope>NUCLEOTIDE SEQUENCE [LARGE SCALE GENOMIC DNA]</scope>
    <source>
        <strain evidence="10 11">NRRL 2496</strain>
    </source>
</reference>
<evidence type="ECO:0000256" key="6">
    <source>
        <dbReference type="ARBA" id="ARBA00023242"/>
    </source>
</evidence>
<evidence type="ECO:0000256" key="5">
    <source>
        <dbReference type="ARBA" id="ARBA00022833"/>
    </source>
</evidence>
<dbReference type="GO" id="GO:0008270">
    <property type="term" value="F:zinc ion binding"/>
    <property type="evidence" value="ECO:0007669"/>
    <property type="project" value="UniProtKB-KW"/>
</dbReference>
<evidence type="ECO:0000256" key="4">
    <source>
        <dbReference type="ARBA" id="ARBA00022771"/>
    </source>
</evidence>
<dbReference type="Pfam" id="PF00096">
    <property type="entry name" value="zf-C2H2"/>
    <property type="match status" value="2"/>
</dbReference>
<keyword evidence="11" id="KW-1185">Reference proteome</keyword>
<dbReference type="InterPro" id="IPR043359">
    <property type="entry name" value="GLI-like"/>
</dbReference>
<feature type="domain" description="C2H2-type" evidence="9">
    <location>
        <begin position="351"/>
        <end position="380"/>
    </location>
</feature>